<keyword evidence="3 7" id="KW-1133">Transmembrane helix</keyword>
<dbReference type="EMBL" id="JAPTSV010000007">
    <property type="protein sequence ID" value="KAJ1526145.1"/>
    <property type="molecule type" value="Genomic_DNA"/>
</dbReference>
<gene>
    <name evidence="9" type="ORF">ONE63_009306</name>
</gene>
<evidence type="ECO:0000256" key="7">
    <source>
        <dbReference type="SAM" id="Phobius"/>
    </source>
</evidence>
<comment type="subcellular location">
    <subcellularLocation>
        <location evidence="1">Membrane</location>
        <topology evidence="1">Single-pass membrane protein</topology>
    </subcellularLocation>
</comment>
<keyword evidence="5 7" id="KW-0472">Membrane</keyword>
<evidence type="ECO:0000313" key="9">
    <source>
        <dbReference type="EMBL" id="KAJ1526145.1"/>
    </source>
</evidence>
<feature type="region of interest" description="Disordered" evidence="6">
    <location>
        <begin position="269"/>
        <end position="288"/>
    </location>
</feature>
<evidence type="ECO:0000313" key="10">
    <source>
        <dbReference type="Proteomes" id="UP001075354"/>
    </source>
</evidence>
<feature type="compositionally biased region" description="Polar residues" evidence="6">
    <location>
        <begin position="95"/>
        <end position="113"/>
    </location>
</feature>
<feature type="region of interest" description="Disordered" evidence="6">
    <location>
        <begin position="84"/>
        <end position="116"/>
    </location>
</feature>
<reference evidence="9" key="1">
    <citation type="submission" date="2022-12" db="EMBL/GenBank/DDBJ databases">
        <title>Chromosome-level genome assembly of the bean flower thrips Megalurothrips usitatus.</title>
        <authorList>
            <person name="Ma L."/>
            <person name="Liu Q."/>
            <person name="Li H."/>
            <person name="Cai W."/>
        </authorList>
    </citation>
    <scope>NUCLEOTIDE SEQUENCE</scope>
    <source>
        <strain evidence="9">Cailab_2022a</strain>
    </source>
</reference>
<feature type="domain" description="DUF1279" evidence="8">
    <location>
        <begin position="130"/>
        <end position="215"/>
    </location>
</feature>
<dbReference type="PANTHER" id="PTHR21377:SF1">
    <property type="entry name" value="PROTEIN FAM210A"/>
    <property type="match status" value="1"/>
</dbReference>
<organism evidence="9 10">
    <name type="scientific">Megalurothrips usitatus</name>
    <name type="common">bean blossom thrips</name>
    <dbReference type="NCBI Taxonomy" id="439358"/>
    <lineage>
        <taxon>Eukaryota</taxon>
        <taxon>Metazoa</taxon>
        <taxon>Ecdysozoa</taxon>
        <taxon>Arthropoda</taxon>
        <taxon>Hexapoda</taxon>
        <taxon>Insecta</taxon>
        <taxon>Pterygota</taxon>
        <taxon>Neoptera</taxon>
        <taxon>Paraneoptera</taxon>
        <taxon>Thysanoptera</taxon>
        <taxon>Terebrantia</taxon>
        <taxon>Thripoidea</taxon>
        <taxon>Thripidae</taxon>
        <taxon>Megalurothrips</taxon>
    </lineage>
</organism>
<dbReference type="InterPro" id="IPR009688">
    <property type="entry name" value="FAM210A/B-like_dom"/>
</dbReference>
<dbReference type="Proteomes" id="UP001075354">
    <property type="component" value="Chromosome 7"/>
</dbReference>
<keyword evidence="10" id="KW-1185">Reference proteome</keyword>
<evidence type="ECO:0000256" key="6">
    <source>
        <dbReference type="SAM" id="MobiDB-lite"/>
    </source>
</evidence>
<evidence type="ECO:0000256" key="1">
    <source>
        <dbReference type="ARBA" id="ARBA00004167"/>
    </source>
</evidence>
<keyword evidence="4" id="KW-0175">Coiled coil</keyword>
<evidence type="ECO:0000256" key="3">
    <source>
        <dbReference type="ARBA" id="ARBA00022989"/>
    </source>
</evidence>
<keyword evidence="2 7" id="KW-0812">Transmembrane</keyword>
<evidence type="ECO:0000259" key="8">
    <source>
        <dbReference type="Pfam" id="PF06916"/>
    </source>
</evidence>
<protein>
    <recommendedName>
        <fullName evidence="8">DUF1279 domain-containing protein</fullName>
    </recommendedName>
</protein>
<dbReference type="Pfam" id="PF06916">
    <property type="entry name" value="FAM210A-B_dom"/>
    <property type="match status" value="1"/>
</dbReference>
<evidence type="ECO:0000256" key="2">
    <source>
        <dbReference type="ARBA" id="ARBA00022692"/>
    </source>
</evidence>
<name>A0AAV7XKP1_9NEOP</name>
<dbReference type="PANTHER" id="PTHR21377">
    <property type="entry name" value="PROTEIN FAM210B, MITOCHONDRIAL"/>
    <property type="match status" value="1"/>
</dbReference>
<comment type="caution">
    <text evidence="9">The sequence shown here is derived from an EMBL/GenBank/DDBJ whole genome shotgun (WGS) entry which is preliminary data.</text>
</comment>
<feature type="compositionally biased region" description="Polar residues" evidence="6">
    <location>
        <begin position="272"/>
        <end position="282"/>
    </location>
</feature>
<accession>A0AAV7XKP1</accession>
<dbReference type="InterPro" id="IPR045866">
    <property type="entry name" value="FAM210A/B-like"/>
</dbReference>
<dbReference type="GO" id="GO:0016020">
    <property type="term" value="C:membrane"/>
    <property type="evidence" value="ECO:0007669"/>
    <property type="project" value="UniProtKB-SubCell"/>
</dbReference>
<evidence type="ECO:0000256" key="4">
    <source>
        <dbReference type="ARBA" id="ARBA00023054"/>
    </source>
</evidence>
<feature type="transmembrane region" description="Helical" evidence="7">
    <location>
        <begin position="138"/>
        <end position="159"/>
    </location>
</feature>
<evidence type="ECO:0000256" key="5">
    <source>
        <dbReference type="ARBA" id="ARBA00023136"/>
    </source>
</evidence>
<sequence length="288" mass="32669">MNTPRFVALLRLPSRLELFSFRVLGSGNGNTSRFICSDATWLSYPLHQRKSSDFISTSVLSHRPLLKSSHQYRIFNQTYRYNSLKPKEDPRTNPGADSTKPQTDNSPLKQQSESEVDDLEQFKKLSLYGKIKAMYRDYWYVLAPVHIASSIVFFGAFYYTASSGVDVVAILESLHFSETVVSKLRDSSAGYIAIAYALYKIFTPVRYTVTLGGTTWAIRFLKNRGLIKPRRPMKEAKENVQNIISAMKLPEKERQKFLEDKGLPRIGKAVGQASSAMSNISNKSEKEK</sequence>
<dbReference type="AlphaFoldDB" id="A0AAV7XKP1"/>
<dbReference type="GO" id="GO:0005739">
    <property type="term" value="C:mitochondrion"/>
    <property type="evidence" value="ECO:0007669"/>
    <property type="project" value="TreeGrafter"/>
</dbReference>
<proteinExistence type="predicted"/>